<accession>A0A8H6ZDD4</accession>
<name>A0A8H6ZDD4_9AGAR</name>
<keyword evidence="2" id="KW-1133">Transmembrane helix</keyword>
<dbReference type="Proteomes" id="UP000623467">
    <property type="component" value="Unassembled WGS sequence"/>
</dbReference>
<keyword evidence="4" id="KW-1185">Reference proteome</keyword>
<evidence type="ECO:0000313" key="4">
    <source>
        <dbReference type="Proteomes" id="UP000623467"/>
    </source>
</evidence>
<evidence type="ECO:0000313" key="3">
    <source>
        <dbReference type="EMBL" id="KAF7375602.1"/>
    </source>
</evidence>
<protein>
    <recommendedName>
        <fullName evidence="5">Transmembrane protein</fullName>
    </recommendedName>
</protein>
<keyword evidence="2" id="KW-0472">Membrane</keyword>
<feature type="region of interest" description="Disordered" evidence="1">
    <location>
        <begin position="344"/>
        <end position="392"/>
    </location>
</feature>
<keyword evidence="2" id="KW-0812">Transmembrane</keyword>
<reference evidence="3" key="1">
    <citation type="submission" date="2020-05" db="EMBL/GenBank/DDBJ databases">
        <title>Mycena genomes resolve the evolution of fungal bioluminescence.</title>
        <authorList>
            <person name="Tsai I.J."/>
        </authorList>
    </citation>
    <scope>NUCLEOTIDE SEQUENCE</scope>
    <source>
        <strain evidence="3">160909Yilan</strain>
    </source>
</reference>
<sequence>MPSFVRNIDITSPLIQYAGPWVVGGKDGDPDTVKYNKQTFTFCPSTPCSATMTFNGTEVHIFGAWRTNSGSFQVVLDSQTLGPFPPATTVDFQVDKFNQTGLSPGLHTLTVANGIPNGSRTDLDLDFFTWTTDISSLIDFQIQDTFFSYEGSWGTDLAASNLFDFDGGTGHFTTESGATANLTFKGDRIALFGAIGSQFGSYSVQVDGGPASNFSAAGALLNSTYLAGQMLFYADHLSGDDHTITVAAATSGGQLFSLDYAIVDGTVNTAATTVTSGAPTETLASTRPSRPLSPGALGGIIAASCTVVMCIVCALLFLFYRRRRVSSRTQELYISTNFVSTGATSASGTPTATSTITPYWMTEPQPPQYESSPNSPISAAGRLPQKQISLQN</sequence>
<dbReference type="Gene3D" id="2.60.120.260">
    <property type="entry name" value="Galactose-binding domain-like"/>
    <property type="match status" value="2"/>
</dbReference>
<evidence type="ECO:0000256" key="2">
    <source>
        <dbReference type="SAM" id="Phobius"/>
    </source>
</evidence>
<gene>
    <name evidence="3" type="ORF">MSAN_00448800</name>
</gene>
<feature type="compositionally biased region" description="Low complexity" evidence="1">
    <location>
        <begin position="344"/>
        <end position="358"/>
    </location>
</feature>
<comment type="caution">
    <text evidence="3">The sequence shown here is derived from an EMBL/GenBank/DDBJ whole genome shotgun (WGS) entry which is preliminary data.</text>
</comment>
<organism evidence="3 4">
    <name type="scientific">Mycena sanguinolenta</name>
    <dbReference type="NCBI Taxonomy" id="230812"/>
    <lineage>
        <taxon>Eukaryota</taxon>
        <taxon>Fungi</taxon>
        <taxon>Dikarya</taxon>
        <taxon>Basidiomycota</taxon>
        <taxon>Agaricomycotina</taxon>
        <taxon>Agaricomycetes</taxon>
        <taxon>Agaricomycetidae</taxon>
        <taxon>Agaricales</taxon>
        <taxon>Marasmiineae</taxon>
        <taxon>Mycenaceae</taxon>
        <taxon>Mycena</taxon>
    </lineage>
</organism>
<feature type="transmembrane region" description="Helical" evidence="2">
    <location>
        <begin position="296"/>
        <end position="320"/>
    </location>
</feature>
<dbReference type="EMBL" id="JACAZH010000002">
    <property type="protein sequence ID" value="KAF7375602.1"/>
    <property type="molecule type" value="Genomic_DNA"/>
</dbReference>
<evidence type="ECO:0008006" key="5">
    <source>
        <dbReference type="Google" id="ProtNLM"/>
    </source>
</evidence>
<feature type="compositionally biased region" description="Polar residues" evidence="1">
    <location>
        <begin position="368"/>
        <end position="377"/>
    </location>
</feature>
<evidence type="ECO:0000256" key="1">
    <source>
        <dbReference type="SAM" id="MobiDB-lite"/>
    </source>
</evidence>
<proteinExistence type="predicted"/>
<dbReference type="OrthoDB" id="2564234at2759"/>
<dbReference type="AlphaFoldDB" id="A0A8H6ZDD4"/>